<evidence type="ECO:0000313" key="1">
    <source>
        <dbReference type="EMBL" id="KAA0058174.1"/>
    </source>
</evidence>
<dbReference type="InterPro" id="IPR016197">
    <property type="entry name" value="Chromo-like_dom_sf"/>
</dbReference>
<proteinExistence type="predicted"/>
<protein>
    <submittedName>
        <fullName evidence="1">Polyprotein</fullName>
    </submittedName>
</protein>
<comment type="caution">
    <text evidence="1">The sequence shown here is derived from an EMBL/GenBank/DDBJ whole genome shotgun (WGS) entry which is preliminary data.</text>
</comment>
<name>A0A5A7USN4_CUCMM</name>
<dbReference type="EMBL" id="SSTE01006842">
    <property type="protein sequence ID" value="KAA0058174.1"/>
    <property type="molecule type" value="Genomic_DNA"/>
</dbReference>
<dbReference type="SUPFAM" id="SSF54160">
    <property type="entry name" value="Chromo domain-like"/>
    <property type="match status" value="1"/>
</dbReference>
<organism evidence="1 2">
    <name type="scientific">Cucumis melo var. makuwa</name>
    <name type="common">Oriental melon</name>
    <dbReference type="NCBI Taxonomy" id="1194695"/>
    <lineage>
        <taxon>Eukaryota</taxon>
        <taxon>Viridiplantae</taxon>
        <taxon>Streptophyta</taxon>
        <taxon>Embryophyta</taxon>
        <taxon>Tracheophyta</taxon>
        <taxon>Spermatophyta</taxon>
        <taxon>Magnoliopsida</taxon>
        <taxon>eudicotyledons</taxon>
        <taxon>Gunneridae</taxon>
        <taxon>Pentapetalae</taxon>
        <taxon>rosids</taxon>
        <taxon>fabids</taxon>
        <taxon>Cucurbitales</taxon>
        <taxon>Cucurbitaceae</taxon>
        <taxon>Benincaseae</taxon>
        <taxon>Cucumis</taxon>
    </lineage>
</organism>
<accession>A0A5A7USN4</accession>
<dbReference type="OrthoDB" id="126475at2759"/>
<sequence>MASCADEAYGYTKNNKGEWEVLMSWKGLQQHEATWDKYDDFSAIFPDFHLEDKVNLERDAMIDHLEDKQKKEE</sequence>
<dbReference type="Proteomes" id="UP000321393">
    <property type="component" value="Unassembled WGS sequence"/>
</dbReference>
<dbReference type="AlphaFoldDB" id="A0A5A7USN4"/>
<gene>
    <name evidence="1" type="ORF">E6C27_scaffold274G004930</name>
</gene>
<evidence type="ECO:0000313" key="2">
    <source>
        <dbReference type="Proteomes" id="UP000321393"/>
    </source>
</evidence>
<reference evidence="1 2" key="1">
    <citation type="submission" date="2019-08" db="EMBL/GenBank/DDBJ databases">
        <title>Draft genome sequences of two oriental melons (Cucumis melo L. var makuwa).</title>
        <authorList>
            <person name="Kwon S.-Y."/>
        </authorList>
    </citation>
    <scope>NUCLEOTIDE SEQUENCE [LARGE SCALE GENOMIC DNA]</scope>
    <source>
        <strain evidence="2">cv. SW 3</strain>
        <tissue evidence="1">Leaf</tissue>
    </source>
</reference>